<dbReference type="PROSITE" id="PS50892">
    <property type="entry name" value="V_SNARE"/>
    <property type="match status" value="1"/>
</dbReference>
<dbReference type="Pfam" id="PF13774">
    <property type="entry name" value="Longin"/>
    <property type="match status" value="1"/>
</dbReference>
<organism evidence="8 9">
    <name type="scientific">Tribonema minus</name>
    <dbReference type="NCBI Taxonomy" id="303371"/>
    <lineage>
        <taxon>Eukaryota</taxon>
        <taxon>Sar</taxon>
        <taxon>Stramenopiles</taxon>
        <taxon>Ochrophyta</taxon>
        <taxon>PX clade</taxon>
        <taxon>Xanthophyceae</taxon>
        <taxon>Tribonematales</taxon>
        <taxon>Tribonemataceae</taxon>
        <taxon>Tribonema</taxon>
    </lineage>
</organism>
<sequence length="258" mass="28172">MCLLQNSTAASTITKPDNRGCGRPRVPTRSLCTTCCHFPVAARERSVLAEFTSAVGNFTTVTRVLLGRIPSSPGIDETMSYQYDQYMFHYIVENGITYLCMCDDDASKRMPFAFLQDIKAMALARYGLDALSKAIAFSLNAALAPVLEARMAYFNSDLGADRLRGLRGALDGVRDGVVASVERVLERGERIELLVDKSAGLSQQAFRFERTSRALRRDMIVRRLRVWVAAGAALALAGVVIAAVVCGGLGFRSCRARS</sequence>
<keyword evidence="9" id="KW-1185">Reference proteome</keyword>
<dbReference type="SMART" id="SM01270">
    <property type="entry name" value="Longin"/>
    <property type="match status" value="1"/>
</dbReference>
<dbReference type="FunFam" id="3.30.450.50:FF:000015">
    <property type="entry name" value="Synaptobrevin 2 isoform 1"/>
    <property type="match status" value="1"/>
</dbReference>
<comment type="similarity">
    <text evidence="1">Belongs to the synaptobrevin family.</text>
</comment>
<dbReference type="PANTHER" id="PTHR21136:SF168">
    <property type="entry name" value="VESICLE-ASSOCIATED MEMBRANE PROTEIN 9"/>
    <property type="match status" value="1"/>
</dbReference>
<keyword evidence="4" id="KW-0175">Coiled coil</keyword>
<feature type="domain" description="V-SNARE coiled-coil homology" evidence="7">
    <location>
        <begin position="162"/>
        <end position="222"/>
    </location>
</feature>
<dbReference type="PANTHER" id="PTHR21136">
    <property type="entry name" value="SNARE PROTEINS"/>
    <property type="match status" value="1"/>
</dbReference>
<dbReference type="EMBL" id="JAFCMP010000068">
    <property type="protein sequence ID" value="KAG5188480.1"/>
    <property type="molecule type" value="Genomic_DNA"/>
</dbReference>
<keyword evidence="2 5" id="KW-0472">Membrane</keyword>
<dbReference type="CDD" id="cd15843">
    <property type="entry name" value="R-SNARE"/>
    <property type="match status" value="1"/>
</dbReference>
<dbReference type="InterPro" id="IPR011012">
    <property type="entry name" value="Longin-like_dom_sf"/>
</dbReference>
<keyword evidence="5" id="KW-0812">Transmembrane</keyword>
<dbReference type="OrthoDB" id="248747at2759"/>
<name>A0A835ZBT0_9STRA</name>
<evidence type="ECO:0000256" key="1">
    <source>
        <dbReference type="ARBA" id="ARBA00008025"/>
    </source>
</evidence>
<dbReference type="PROSITE" id="PS50859">
    <property type="entry name" value="LONGIN"/>
    <property type="match status" value="1"/>
</dbReference>
<protein>
    <submittedName>
        <fullName evidence="8">Longin-like domain-containing protein</fullName>
    </submittedName>
</protein>
<evidence type="ECO:0000256" key="2">
    <source>
        <dbReference type="ARBA" id="ARBA00023136"/>
    </source>
</evidence>
<evidence type="ECO:0000256" key="5">
    <source>
        <dbReference type="SAM" id="Phobius"/>
    </source>
</evidence>
<accession>A0A835ZBT0</accession>
<evidence type="ECO:0000256" key="3">
    <source>
        <dbReference type="ARBA" id="ARBA00046280"/>
    </source>
</evidence>
<dbReference type="InterPro" id="IPR042855">
    <property type="entry name" value="V_SNARE_CC"/>
</dbReference>
<dbReference type="InterPro" id="IPR010908">
    <property type="entry name" value="Longin_dom"/>
</dbReference>
<proteinExistence type="inferred from homology"/>
<evidence type="ECO:0000256" key="4">
    <source>
        <dbReference type="PROSITE-ProRule" id="PRU00290"/>
    </source>
</evidence>
<evidence type="ECO:0000313" key="9">
    <source>
        <dbReference type="Proteomes" id="UP000664859"/>
    </source>
</evidence>
<dbReference type="Gene3D" id="1.20.5.110">
    <property type="match status" value="1"/>
</dbReference>
<dbReference type="SUPFAM" id="SSF58038">
    <property type="entry name" value="SNARE fusion complex"/>
    <property type="match status" value="1"/>
</dbReference>
<evidence type="ECO:0000259" key="6">
    <source>
        <dbReference type="PROSITE" id="PS50859"/>
    </source>
</evidence>
<dbReference type="CDD" id="cd14824">
    <property type="entry name" value="Longin"/>
    <property type="match status" value="1"/>
</dbReference>
<feature type="domain" description="Longin" evidence="6">
    <location>
        <begin position="40"/>
        <end position="147"/>
    </location>
</feature>
<dbReference type="InterPro" id="IPR051097">
    <property type="entry name" value="Synaptobrevin-like_transport"/>
</dbReference>
<dbReference type="Pfam" id="PF00957">
    <property type="entry name" value="Synaptobrevin"/>
    <property type="match status" value="1"/>
</dbReference>
<dbReference type="SUPFAM" id="SSF64356">
    <property type="entry name" value="SNARE-like"/>
    <property type="match status" value="1"/>
</dbReference>
<comment type="subcellular location">
    <subcellularLocation>
        <location evidence="3">Endomembrane system</location>
        <topology evidence="3">Single-pass type IV membrane protein</topology>
    </subcellularLocation>
</comment>
<keyword evidence="5" id="KW-1133">Transmembrane helix</keyword>
<evidence type="ECO:0000313" key="8">
    <source>
        <dbReference type="EMBL" id="KAG5188480.1"/>
    </source>
</evidence>
<dbReference type="Proteomes" id="UP000664859">
    <property type="component" value="Unassembled WGS sequence"/>
</dbReference>
<gene>
    <name evidence="8" type="ORF">JKP88DRAFT_197714</name>
</gene>
<dbReference type="Gene3D" id="3.30.450.50">
    <property type="entry name" value="Longin domain"/>
    <property type="match status" value="1"/>
</dbReference>
<feature type="transmembrane region" description="Helical" evidence="5">
    <location>
        <begin position="226"/>
        <end position="251"/>
    </location>
</feature>
<reference evidence="8" key="1">
    <citation type="submission" date="2021-02" db="EMBL/GenBank/DDBJ databases">
        <title>First Annotated Genome of the Yellow-green Alga Tribonema minus.</title>
        <authorList>
            <person name="Mahan K.M."/>
        </authorList>
    </citation>
    <scope>NUCLEOTIDE SEQUENCE</scope>
    <source>
        <strain evidence="8">UTEX B ZZ1240</strain>
    </source>
</reference>
<dbReference type="GO" id="GO:0012505">
    <property type="term" value="C:endomembrane system"/>
    <property type="evidence" value="ECO:0007669"/>
    <property type="project" value="UniProtKB-SubCell"/>
</dbReference>
<dbReference type="AlphaFoldDB" id="A0A835ZBT0"/>
<comment type="caution">
    <text evidence="8">The sequence shown here is derived from an EMBL/GenBank/DDBJ whole genome shotgun (WGS) entry which is preliminary data.</text>
</comment>
<evidence type="ECO:0000259" key="7">
    <source>
        <dbReference type="PROSITE" id="PS50892"/>
    </source>
</evidence>